<comment type="caution">
    <text evidence="1">The sequence shown here is derived from an EMBL/GenBank/DDBJ whole genome shotgun (WGS) entry which is preliminary data.</text>
</comment>
<organism evidence="1 2">
    <name type="scientific">Niallia circulans</name>
    <name type="common">Bacillus circulans</name>
    <dbReference type="NCBI Taxonomy" id="1397"/>
    <lineage>
        <taxon>Bacteria</taxon>
        <taxon>Bacillati</taxon>
        <taxon>Bacillota</taxon>
        <taxon>Bacilli</taxon>
        <taxon>Bacillales</taxon>
        <taxon>Bacillaceae</taxon>
        <taxon>Niallia</taxon>
    </lineage>
</organism>
<gene>
    <name evidence="1" type="ORF">CHH57_20975</name>
</gene>
<name>A0A268F7B5_NIACI</name>
<dbReference type="Proteomes" id="UP000216961">
    <property type="component" value="Unassembled WGS sequence"/>
</dbReference>
<dbReference type="Pfam" id="PF07997">
    <property type="entry name" value="DUF1694"/>
    <property type="match status" value="1"/>
</dbReference>
<evidence type="ECO:0000313" key="1">
    <source>
        <dbReference type="EMBL" id="PAD81209.1"/>
    </source>
</evidence>
<proteinExistence type="predicted"/>
<dbReference type="RefSeq" id="WP_095333422.1">
    <property type="nucleotide sequence ID" value="NZ_CP026031.1"/>
</dbReference>
<dbReference type="KEGG" id="bcir:C2I06_21805"/>
<evidence type="ECO:0000313" key="2">
    <source>
        <dbReference type="Proteomes" id="UP000216961"/>
    </source>
</evidence>
<reference evidence="1 2" key="1">
    <citation type="submission" date="2017-07" db="EMBL/GenBank/DDBJ databases">
        <title>Isolation and whole genome analysis of endospore-forming bacteria from heroin.</title>
        <authorList>
            <person name="Kalinowski J."/>
            <person name="Ahrens B."/>
            <person name="Al-Dilaimi A."/>
            <person name="Winkler A."/>
            <person name="Wibberg D."/>
            <person name="Schleenbecker U."/>
            <person name="Ruckert C."/>
            <person name="Wolfel R."/>
            <person name="Grass G."/>
        </authorList>
    </citation>
    <scope>NUCLEOTIDE SEQUENCE [LARGE SCALE GENOMIC DNA]</scope>
    <source>
        <strain evidence="1 2">7521-2</strain>
    </source>
</reference>
<accession>A0A268F7B5</accession>
<dbReference type="SUPFAM" id="SSF160515">
    <property type="entry name" value="YueI-like"/>
    <property type="match status" value="1"/>
</dbReference>
<dbReference type="InterPro" id="IPR012543">
    <property type="entry name" value="DUF1694"/>
</dbReference>
<dbReference type="InterPro" id="IPR029064">
    <property type="entry name" value="Ribosomal_eL30-like_sf"/>
</dbReference>
<dbReference type="AlphaFoldDB" id="A0A268F7B5"/>
<protein>
    <submittedName>
        <fullName evidence="1">Uncharacterized protein</fullName>
    </submittedName>
</protein>
<sequence length="152" mass="17387">MSSNPNLDDYMQKGMYGAKETKPEERRKFLSTLRERVVIALQQSQVMEPSPYKEILDAMKQNPGAKLYLNGHLDYSYLSKYIKEANEAHMEYTIVTNKEADSDIGLLIAYDHAINKEDIYIGEPKTDLVAEESSKTDQKKGLLTTIGKWFSK</sequence>
<dbReference type="PIRSF" id="PIRSF034303">
    <property type="entry name" value="DUF1694"/>
    <property type="match status" value="1"/>
</dbReference>
<dbReference type="EMBL" id="NPBQ01000130">
    <property type="protein sequence ID" value="PAD81209.1"/>
    <property type="molecule type" value="Genomic_DNA"/>
</dbReference>
<dbReference type="Gene3D" id="3.30.1330.30">
    <property type="match status" value="1"/>
</dbReference>